<organism evidence="2 3">
    <name type="scientific">Stenotrophomonas maltophilia</name>
    <name type="common">Pseudomonas maltophilia</name>
    <name type="synonym">Xanthomonas maltophilia</name>
    <dbReference type="NCBI Taxonomy" id="40324"/>
    <lineage>
        <taxon>Bacteria</taxon>
        <taxon>Pseudomonadati</taxon>
        <taxon>Pseudomonadota</taxon>
        <taxon>Gammaproteobacteria</taxon>
        <taxon>Lysobacterales</taxon>
        <taxon>Lysobacteraceae</taxon>
        <taxon>Stenotrophomonas</taxon>
        <taxon>Stenotrophomonas maltophilia group</taxon>
    </lineage>
</organism>
<evidence type="ECO:0000313" key="2">
    <source>
        <dbReference type="EMBL" id="TGY33647.1"/>
    </source>
</evidence>
<accession>A0A4S2CXB6</accession>
<dbReference type="RefSeq" id="WP_136005445.1">
    <property type="nucleotide sequence ID" value="NZ_SRYW01000009.1"/>
</dbReference>
<sequence length="175" mass="19039">MKNPYAGSDKATLCQKARERASVLLEETHPGPFVPGQRTPYLTREEKRLRLLDTAQLLECLAARLLGDEAVAGSPRQWFLSGRLTLVEAHQAELDRKSRAARLESLMDATDFILGVGGRAWISERDHSRRSRYDLALESDQGLMVVLAELQGLKKGPSEASTGGAASAEGHEAGG</sequence>
<feature type="region of interest" description="Disordered" evidence="1">
    <location>
        <begin position="155"/>
        <end position="175"/>
    </location>
</feature>
<dbReference type="AlphaFoldDB" id="A0A4S2CXB6"/>
<proteinExistence type="predicted"/>
<evidence type="ECO:0000256" key="1">
    <source>
        <dbReference type="SAM" id="MobiDB-lite"/>
    </source>
</evidence>
<protein>
    <submittedName>
        <fullName evidence="2">Uncharacterized protein</fullName>
    </submittedName>
</protein>
<dbReference type="EMBL" id="SRYW01000009">
    <property type="protein sequence ID" value="TGY33647.1"/>
    <property type="molecule type" value="Genomic_DNA"/>
</dbReference>
<gene>
    <name evidence="2" type="ORF">E5352_11965</name>
</gene>
<evidence type="ECO:0000313" key="3">
    <source>
        <dbReference type="Proteomes" id="UP000306631"/>
    </source>
</evidence>
<comment type="caution">
    <text evidence="2">The sequence shown here is derived from an EMBL/GenBank/DDBJ whole genome shotgun (WGS) entry which is preliminary data.</text>
</comment>
<dbReference type="Proteomes" id="UP000306631">
    <property type="component" value="Unassembled WGS sequence"/>
</dbReference>
<reference evidence="2 3" key="1">
    <citation type="submission" date="2019-04" db="EMBL/GenBank/DDBJ databases">
        <title>Microbes associate with the intestines of laboratory mice.</title>
        <authorList>
            <person name="Navarre W."/>
            <person name="Wong E."/>
            <person name="Huang K."/>
            <person name="Tropini C."/>
            <person name="Ng K."/>
            <person name="Yu B."/>
        </authorList>
    </citation>
    <scope>NUCLEOTIDE SEQUENCE [LARGE SCALE GENOMIC DNA]</scope>
    <source>
        <strain evidence="2 3">NM62_B4-13</strain>
    </source>
</reference>
<feature type="compositionally biased region" description="Low complexity" evidence="1">
    <location>
        <begin position="158"/>
        <end position="168"/>
    </location>
</feature>
<name>A0A4S2CXB6_STEMA</name>